<keyword evidence="2" id="KW-0238">DNA-binding</keyword>
<feature type="domain" description="SIS" evidence="5">
    <location>
        <begin position="127"/>
        <end position="271"/>
    </location>
</feature>
<evidence type="ECO:0000259" key="4">
    <source>
        <dbReference type="PROSITE" id="PS51071"/>
    </source>
</evidence>
<keyword evidence="3" id="KW-0804">Transcription</keyword>
<dbReference type="InterPro" id="IPR001347">
    <property type="entry name" value="SIS_dom"/>
</dbReference>
<keyword evidence="1" id="KW-0805">Transcription regulation</keyword>
<dbReference type="PROSITE" id="PS51464">
    <property type="entry name" value="SIS"/>
    <property type="match status" value="1"/>
</dbReference>
<dbReference type="Proteomes" id="UP001431693">
    <property type="component" value="Unassembled WGS sequence"/>
</dbReference>
<dbReference type="InterPro" id="IPR009057">
    <property type="entry name" value="Homeodomain-like_sf"/>
</dbReference>
<evidence type="ECO:0000256" key="3">
    <source>
        <dbReference type="ARBA" id="ARBA00023163"/>
    </source>
</evidence>
<keyword evidence="7" id="KW-1185">Reference proteome</keyword>
<dbReference type="SUPFAM" id="SSF53697">
    <property type="entry name" value="SIS domain"/>
    <property type="match status" value="1"/>
</dbReference>
<evidence type="ECO:0000313" key="6">
    <source>
        <dbReference type="EMBL" id="MDJ1129307.1"/>
    </source>
</evidence>
<dbReference type="Gene3D" id="1.10.10.10">
    <property type="entry name" value="Winged helix-like DNA-binding domain superfamily/Winged helix DNA-binding domain"/>
    <property type="match status" value="1"/>
</dbReference>
<accession>A0ABT6ZJR4</accession>
<name>A0ABT6ZJR4_9ACTN</name>
<dbReference type="InterPro" id="IPR046348">
    <property type="entry name" value="SIS_dom_sf"/>
</dbReference>
<evidence type="ECO:0000256" key="1">
    <source>
        <dbReference type="ARBA" id="ARBA00023015"/>
    </source>
</evidence>
<evidence type="ECO:0000256" key="2">
    <source>
        <dbReference type="ARBA" id="ARBA00023125"/>
    </source>
</evidence>
<comment type="caution">
    <text evidence="6">The sequence shown here is derived from an EMBL/GenBank/DDBJ whole genome shotgun (WGS) entry which is preliminary data.</text>
</comment>
<dbReference type="InterPro" id="IPR000281">
    <property type="entry name" value="HTH_RpiR"/>
</dbReference>
<dbReference type="EMBL" id="JASJEX010000002">
    <property type="protein sequence ID" value="MDJ1129307.1"/>
    <property type="molecule type" value="Genomic_DNA"/>
</dbReference>
<protein>
    <submittedName>
        <fullName evidence="6">MurR/RpiR family transcriptional regulator</fullName>
    </submittedName>
</protein>
<dbReference type="Pfam" id="PF01380">
    <property type="entry name" value="SIS"/>
    <property type="match status" value="1"/>
</dbReference>
<dbReference type="CDD" id="cd05013">
    <property type="entry name" value="SIS_RpiR"/>
    <property type="match status" value="1"/>
</dbReference>
<dbReference type="Pfam" id="PF01418">
    <property type="entry name" value="HTH_6"/>
    <property type="match status" value="1"/>
</dbReference>
<gene>
    <name evidence="6" type="ORF">QJ043_04335</name>
</gene>
<dbReference type="SUPFAM" id="SSF46689">
    <property type="entry name" value="Homeodomain-like"/>
    <property type="match status" value="1"/>
</dbReference>
<organism evidence="6 7">
    <name type="scientific">Kribbibacterium absianum</name>
    <dbReference type="NCBI Taxonomy" id="3044210"/>
    <lineage>
        <taxon>Bacteria</taxon>
        <taxon>Bacillati</taxon>
        <taxon>Actinomycetota</taxon>
        <taxon>Coriobacteriia</taxon>
        <taxon>Coriobacteriales</taxon>
        <taxon>Kribbibacteriaceae</taxon>
        <taxon>Kribbibacterium</taxon>
    </lineage>
</organism>
<evidence type="ECO:0000313" key="7">
    <source>
        <dbReference type="Proteomes" id="UP001431693"/>
    </source>
</evidence>
<dbReference type="PROSITE" id="PS51071">
    <property type="entry name" value="HTH_RPIR"/>
    <property type="match status" value="1"/>
</dbReference>
<sequence length="287" mass="31335">MATHGTNLRLEEHRRDASPAELAIVDWVLAHRDEAAGLSIQELADATSTSGSTVVRLCRKLGFSGYKGFRDALIYDVAMARQEERAAMGDVVKGDRGAVIVRKVCDKAVRTLEATAQTLDPRTVDACVDLMIASRHICLFGVGASLLVARDLQLKLMRANVDCFCADDWHSQLLYAKNMGIRDLAIAFSYSGRTREVIRCQREAKQHGARTIAVTGSRAQGGDGGLLAWSDLVLTVAATEADVRSGAMASRMAQLQVVDVLFLTYAARDWEGSARIFSENRFVRNGD</sequence>
<reference evidence="6" key="1">
    <citation type="submission" date="2023-05" db="EMBL/GenBank/DDBJ databases">
        <title>[olsenella] sp. nov., isolated from a pig farm feces dump.</title>
        <authorList>
            <person name="Chang Y.-H."/>
        </authorList>
    </citation>
    <scope>NUCLEOTIDE SEQUENCE</scope>
    <source>
        <strain evidence="6">YH-ols2217</strain>
    </source>
</reference>
<evidence type="ECO:0000259" key="5">
    <source>
        <dbReference type="PROSITE" id="PS51464"/>
    </source>
</evidence>
<dbReference type="Gene3D" id="3.40.50.10490">
    <property type="entry name" value="Glucose-6-phosphate isomerase like protein, domain 1"/>
    <property type="match status" value="1"/>
</dbReference>
<dbReference type="InterPro" id="IPR036388">
    <property type="entry name" value="WH-like_DNA-bd_sf"/>
</dbReference>
<dbReference type="PANTHER" id="PTHR30514:SF1">
    <property type="entry name" value="HTH-TYPE TRANSCRIPTIONAL REGULATOR HEXR-RELATED"/>
    <property type="match status" value="1"/>
</dbReference>
<dbReference type="RefSeq" id="WP_283713615.1">
    <property type="nucleotide sequence ID" value="NZ_JASJEW010000005.1"/>
</dbReference>
<dbReference type="InterPro" id="IPR047640">
    <property type="entry name" value="RpiR-like"/>
</dbReference>
<proteinExistence type="predicted"/>
<dbReference type="PANTHER" id="PTHR30514">
    <property type="entry name" value="GLUCOKINASE"/>
    <property type="match status" value="1"/>
</dbReference>
<dbReference type="InterPro" id="IPR035472">
    <property type="entry name" value="RpiR-like_SIS"/>
</dbReference>
<feature type="domain" description="HTH rpiR-type" evidence="4">
    <location>
        <begin position="4"/>
        <end position="80"/>
    </location>
</feature>